<keyword evidence="2" id="KW-0472">Membrane</keyword>
<gene>
    <name evidence="4" type="ORF">RASY3_12570</name>
</gene>
<dbReference type="PROSITE" id="PS51178">
    <property type="entry name" value="PASTA"/>
    <property type="match status" value="1"/>
</dbReference>
<dbReference type="PATRIC" id="fig|1341156.4.peg.2450"/>
<comment type="caution">
    <text evidence="4">The sequence shown here is derived from an EMBL/GenBank/DDBJ whole genome shotgun (WGS) entry which is preliminary data.</text>
</comment>
<dbReference type="AlphaFoldDB" id="A0A011WQA1"/>
<dbReference type="SMART" id="SM00740">
    <property type="entry name" value="PASTA"/>
    <property type="match status" value="1"/>
</dbReference>
<dbReference type="RefSeq" id="WP_037288659.1">
    <property type="nucleotide sequence ID" value="NZ_JEOB01000003.1"/>
</dbReference>
<dbReference type="EMBL" id="JEOB01000003">
    <property type="protein sequence ID" value="EXM39190.1"/>
    <property type="molecule type" value="Genomic_DNA"/>
</dbReference>
<dbReference type="OrthoDB" id="1814006at2"/>
<feature type="region of interest" description="Disordered" evidence="1">
    <location>
        <begin position="1025"/>
        <end position="1045"/>
    </location>
</feature>
<accession>A0A011WQA1</accession>
<evidence type="ECO:0000259" key="3">
    <source>
        <dbReference type="PROSITE" id="PS51178"/>
    </source>
</evidence>
<evidence type="ECO:0000313" key="5">
    <source>
        <dbReference type="Proteomes" id="UP000021369"/>
    </source>
</evidence>
<name>A0A011WQA1_RUMAL</name>
<dbReference type="InterPro" id="IPR005543">
    <property type="entry name" value="PASTA_dom"/>
</dbReference>
<feature type="domain" description="PASTA" evidence="3">
    <location>
        <begin position="874"/>
        <end position="939"/>
    </location>
</feature>
<reference evidence="4 5" key="1">
    <citation type="submission" date="2013-06" db="EMBL/GenBank/DDBJ databases">
        <title>Rumen cellulosomics: divergent fiber-degrading strategies revealed by comparative genome-wide analysis of six Ruminococcal strains.</title>
        <authorList>
            <person name="Dassa B."/>
            <person name="Borovok I."/>
            <person name="Lamed R."/>
            <person name="Flint H."/>
            <person name="Yeoman C.J."/>
            <person name="White B."/>
            <person name="Bayer E.A."/>
        </authorList>
    </citation>
    <scope>NUCLEOTIDE SEQUENCE [LARGE SCALE GENOMIC DNA]</scope>
    <source>
        <strain evidence="4 5">SY3</strain>
    </source>
</reference>
<keyword evidence="5" id="KW-1185">Reference proteome</keyword>
<protein>
    <recommendedName>
        <fullName evidence="3">PASTA domain-containing protein</fullName>
    </recommendedName>
</protein>
<sequence length="1045" mass="117680">MTDKELDEKLTAAFDNVRADSAVKARIRKGLTGDIMDNNKTITVSKTADQNERTGTIKVNRRGRIAAAVIAGVLAVGGGSYLLKNGFARVAPGTDSHTEQTTDDGAYYYNGEKVDKLPMTNEELGFHPEAEQIYDKFGYNPYIWTLANGNFLVGVSFDENGNEYESGDYCRCCFYIYDPETNSVKSVLTDLDDPYSYTKSFVQYGANWNRIVFTQREQRTDMTCKVYDLNLAPVEECSFEFDTEYTASKIMVTSDNKAYLVAYKYTDYGTELYLYDSKSNVVYKSEQCDSITPNTISISTNGKYFYYGTSNGDSMTLHAVALADGYVDAEHTDSIYNNTKYPYYFDSGRYLYTVFLNDKGEQRYRRIDMTGKEKIVFGKPEDDMIYDYTFADSTYITRDGKYLFNSHNDENDNILCVYDIENEMKKVYETKIGTIRIDRDGIGILYDEATGDVCLCKPFAEDGGPVCLNLTGKEYSNFGMPKSVQNDTADTSDTHYYNGEAVDELPVSNEELGFDPEAEKIEDKFGSESALWKLSNGNFLVGKAFNKQADEFGITEYLNSYLYVYEPDTNSVKSVLINDTKKLRSVQVEENCILNVKCKENAKTDTEYTYEFYDLDLVPIENSTFSFDAGLTEPKVLITPDNESYIVGQDFSIYDSKGNVIHKSKNSGFVFPDKKISNNGKCIYYASSNENSVTLHTVSLDDGYAYNEYTYETNKDFDIPLYFDSGKYLYIVYSGKDGKQQFGRIDMTGEEEPVDGKPKDELVFDDIVGDSNGDQYNIYLTKDGKYLFLSSDGDSGSVLNVYDIENEFKKVYETKIDNRAIRRDGMNVLYDENTGDVCLDNAHNKCFNLFGNEYSNFNLKTNVKDNTEANENDTSSNATIPDVIGNEAEDAERKLTEAGFKPVLRSVNDDAPEGQVVRIEPEASEKAPLESMVTMYVSRGSYEDDKKTLVFRMPIPEGLRGSFSVDVDSDNSHYTNYLDSKIDCGNAISVSLSGNDTEVFTITFTNRDTGESVVYYKEEVNFNTGDSKPISGPDTDGLLAISPKE</sequence>
<feature type="transmembrane region" description="Helical" evidence="2">
    <location>
        <begin position="65"/>
        <end position="83"/>
    </location>
</feature>
<evidence type="ECO:0000256" key="1">
    <source>
        <dbReference type="SAM" id="MobiDB-lite"/>
    </source>
</evidence>
<dbReference type="Pfam" id="PF03793">
    <property type="entry name" value="PASTA"/>
    <property type="match status" value="1"/>
</dbReference>
<dbReference type="SUPFAM" id="SSF82171">
    <property type="entry name" value="DPP6 N-terminal domain-like"/>
    <property type="match status" value="2"/>
</dbReference>
<dbReference type="CDD" id="cd06577">
    <property type="entry name" value="PASTA_pknB"/>
    <property type="match status" value="1"/>
</dbReference>
<keyword evidence="2" id="KW-1133">Transmembrane helix</keyword>
<dbReference type="Proteomes" id="UP000021369">
    <property type="component" value="Unassembled WGS sequence"/>
</dbReference>
<organism evidence="4 5">
    <name type="scientific">Ruminococcus albus SY3</name>
    <dbReference type="NCBI Taxonomy" id="1341156"/>
    <lineage>
        <taxon>Bacteria</taxon>
        <taxon>Bacillati</taxon>
        <taxon>Bacillota</taxon>
        <taxon>Clostridia</taxon>
        <taxon>Eubacteriales</taxon>
        <taxon>Oscillospiraceae</taxon>
        <taxon>Ruminococcus</taxon>
    </lineage>
</organism>
<evidence type="ECO:0000313" key="4">
    <source>
        <dbReference type="EMBL" id="EXM39190.1"/>
    </source>
</evidence>
<dbReference type="Gene3D" id="3.30.10.20">
    <property type="match status" value="1"/>
</dbReference>
<keyword evidence="2" id="KW-0812">Transmembrane</keyword>
<proteinExistence type="predicted"/>
<evidence type="ECO:0000256" key="2">
    <source>
        <dbReference type="SAM" id="Phobius"/>
    </source>
</evidence>